<accession>A0A1L7UBU8</accession>
<evidence type="ECO:0000313" key="3">
    <source>
        <dbReference type="EMBL" id="CVL08198.1"/>
    </source>
</evidence>
<feature type="region of interest" description="Disordered" evidence="1">
    <location>
        <begin position="251"/>
        <end position="279"/>
    </location>
</feature>
<gene>
    <name evidence="3" type="ORF">FMAN_14160</name>
</gene>
<protein>
    <recommendedName>
        <fullName evidence="2">PD-(D/E)XK nuclease-like domain-containing protein</fullName>
    </recommendedName>
</protein>
<dbReference type="RefSeq" id="XP_041690967.1">
    <property type="nucleotide sequence ID" value="XM_041825604.1"/>
</dbReference>
<feature type="compositionally biased region" description="Low complexity" evidence="1">
    <location>
        <begin position="257"/>
        <end position="272"/>
    </location>
</feature>
<feature type="domain" description="PD-(D/E)XK nuclease-like" evidence="2">
    <location>
        <begin position="165"/>
        <end position="412"/>
    </location>
</feature>
<proteinExistence type="predicted"/>
<feature type="compositionally biased region" description="Polar residues" evidence="1">
    <location>
        <begin position="100"/>
        <end position="109"/>
    </location>
</feature>
<comment type="caution">
    <text evidence="3">The sequence shown here is derived from an EMBL/GenBank/DDBJ whole genome shotgun (WGS) entry which is preliminary data.</text>
</comment>
<dbReference type="VEuPathDB" id="FungiDB:FMAN_14160"/>
<reference evidence="4" key="1">
    <citation type="journal article" date="2016" name="Genome Biol. Evol.">
        <title>Comparative 'omics' of the Fusarium fujikuroi species complex highlights differences in genetic potential and metabolite synthesis.</title>
        <authorList>
            <person name="Niehaus E.-M."/>
            <person name="Muensterkoetter M."/>
            <person name="Proctor R.H."/>
            <person name="Brown D.W."/>
            <person name="Sharon A."/>
            <person name="Idan Y."/>
            <person name="Oren-Young L."/>
            <person name="Sieber C.M."/>
            <person name="Novak O."/>
            <person name="Pencik A."/>
            <person name="Tarkowska D."/>
            <person name="Hromadova K."/>
            <person name="Freeman S."/>
            <person name="Maymon M."/>
            <person name="Elazar M."/>
            <person name="Youssef S.A."/>
            <person name="El-Shabrawy E.S.M."/>
            <person name="Shalaby A.B.A."/>
            <person name="Houterman P."/>
            <person name="Brock N.L."/>
            <person name="Burkhardt I."/>
            <person name="Tsavkelova E.A."/>
            <person name="Dickschat J.S."/>
            <person name="Galuszka P."/>
            <person name="Gueldener U."/>
            <person name="Tudzynski B."/>
        </authorList>
    </citation>
    <scope>NUCLEOTIDE SEQUENCE [LARGE SCALE GENOMIC DNA]</scope>
    <source>
        <strain evidence="4">MRC7560</strain>
    </source>
</reference>
<feature type="compositionally biased region" description="Low complexity" evidence="1">
    <location>
        <begin position="82"/>
        <end position="95"/>
    </location>
</feature>
<evidence type="ECO:0000259" key="2">
    <source>
        <dbReference type="Pfam" id="PF20516"/>
    </source>
</evidence>
<keyword evidence="4" id="KW-1185">Reference proteome</keyword>
<evidence type="ECO:0000256" key="1">
    <source>
        <dbReference type="SAM" id="MobiDB-lite"/>
    </source>
</evidence>
<dbReference type="GeneID" id="65093409"/>
<dbReference type="Proteomes" id="UP000184255">
    <property type="component" value="Unassembled WGS sequence"/>
</dbReference>
<dbReference type="InterPro" id="IPR046797">
    <property type="entry name" value="PDDEXK_12"/>
</dbReference>
<dbReference type="Pfam" id="PF20516">
    <property type="entry name" value="PDDEXK_12"/>
    <property type="match status" value="1"/>
</dbReference>
<sequence>MQPDQVEIWAQKILDDYALQGKESGQSSKRNYDSVDLSGPLMSPMPSPSPKRRATKPPDLESTPQSLDDVKHHEFLRRRLSYRPSPSRESSPSPSKRQRASTSKRYMTTASLKQLDPPIYVVNPLDLESELPADIQPLYNELYMAIKQQGILPRNLERIMDAEDRRRAKVLSFMWQGSGDQEQDEWFRQQHRNVLEILAEAAEASTMTKGESAWNAQVHYPILKLALSSIPSTRAETIANAQIIKTFRPKSQGQGWSSASSSATSSNASILSDDTGTYTEPESSSVHNLVDFALVLMPNNALEDKITRFFANQEYPTVNQTLYDALSRRPAPVFIETKTSAGVINRSHVQLGIWTAAWYQRLRAVKSTKDPIAIPVIQVHGDVWTVMFAKDDKNKISLLDQSIRIGDTATLLYLRAMFIEWNVDCVIDCSIQSEAARKPRWGLPQFGQLVSAPRGHGSLSQKAQLFSINPSSLLRVFARHVALVQANDEPSLPMTVNGKALRQHYDMSCVENELRQTSAPPLRAAGSFLAKADREPHGL</sequence>
<evidence type="ECO:0000313" key="4">
    <source>
        <dbReference type="Proteomes" id="UP000184255"/>
    </source>
</evidence>
<dbReference type="EMBL" id="FCQH01000022">
    <property type="protein sequence ID" value="CVL08198.1"/>
    <property type="molecule type" value="Genomic_DNA"/>
</dbReference>
<organism evidence="3 4">
    <name type="scientific">Fusarium mangiferae</name>
    <name type="common">Mango malformation disease fungus</name>
    <dbReference type="NCBI Taxonomy" id="192010"/>
    <lineage>
        <taxon>Eukaryota</taxon>
        <taxon>Fungi</taxon>
        <taxon>Dikarya</taxon>
        <taxon>Ascomycota</taxon>
        <taxon>Pezizomycotina</taxon>
        <taxon>Sordariomycetes</taxon>
        <taxon>Hypocreomycetidae</taxon>
        <taxon>Hypocreales</taxon>
        <taxon>Nectriaceae</taxon>
        <taxon>Fusarium</taxon>
        <taxon>Fusarium fujikuroi species complex</taxon>
    </lineage>
</organism>
<feature type="region of interest" description="Disordered" evidence="1">
    <location>
        <begin position="20"/>
        <end position="109"/>
    </location>
</feature>
<dbReference type="AlphaFoldDB" id="A0A1L7UBU8"/>
<name>A0A1L7UBU8_FUSMA</name>